<keyword evidence="6" id="KW-1015">Disulfide bond</keyword>
<dbReference type="GeneTree" id="ENSGT01150000287046"/>
<dbReference type="GO" id="GO:0005179">
    <property type="term" value="F:hormone activity"/>
    <property type="evidence" value="ECO:0007669"/>
    <property type="project" value="InterPro"/>
</dbReference>
<dbReference type="AlphaFoldDB" id="A0A8C9R3B9"/>
<dbReference type="PANTHER" id="PTHR11724">
    <property type="entry name" value="LEPTIN"/>
    <property type="match status" value="1"/>
</dbReference>
<reference evidence="8" key="3">
    <citation type="submission" date="2025-09" db="UniProtKB">
        <authorList>
            <consortium name="Ensembl"/>
        </authorList>
    </citation>
    <scope>IDENTIFICATION</scope>
</reference>
<dbReference type="SUPFAM" id="SSF47266">
    <property type="entry name" value="4-helical cytokines"/>
    <property type="match status" value="1"/>
</dbReference>
<dbReference type="KEGG" id="sfm:108918737"/>
<sequence>MIRFISILCSSILMLLSTSTGKPLAVDIVKNNVKLLAQTTIVRIEKLTEEFHMSPNMVFSGLELIPETPLDRPIEGLASIMENLNIFQMILFSLEVDGMSQIHADLVSLQGIIHSLVLTFNCALPKPGSESHLDAFLKTNSAFHVTIGNVALNRLQRFLSKLILNLDQLKTC</sequence>
<gene>
    <name evidence="8" type="primary">LOC108918737</name>
</gene>
<organism evidence="8 9">
    <name type="scientific">Scleropages formosus</name>
    <name type="common">Asian bonytongue</name>
    <name type="synonym">Osteoglossum formosum</name>
    <dbReference type="NCBI Taxonomy" id="113540"/>
    <lineage>
        <taxon>Eukaryota</taxon>
        <taxon>Metazoa</taxon>
        <taxon>Chordata</taxon>
        <taxon>Craniata</taxon>
        <taxon>Vertebrata</taxon>
        <taxon>Euteleostomi</taxon>
        <taxon>Actinopterygii</taxon>
        <taxon>Neopterygii</taxon>
        <taxon>Teleostei</taxon>
        <taxon>Osteoglossocephala</taxon>
        <taxon>Osteoglossomorpha</taxon>
        <taxon>Osteoglossiformes</taxon>
        <taxon>Osteoglossidae</taxon>
        <taxon>Scleropages</taxon>
    </lineage>
</organism>
<protein>
    <recommendedName>
        <fullName evidence="3">Leptin</fullName>
    </recommendedName>
    <alternativeName>
        <fullName evidence="5">Obesity factor</fullName>
    </alternativeName>
</protein>
<keyword evidence="9" id="KW-1185">Reference proteome</keyword>
<evidence type="ECO:0000256" key="2">
    <source>
        <dbReference type="ARBA" id="ARBA00005834"/>
    </source>
</evidence>
<keyword evidence="4" id="KW-0964">Secreted</keyword>
<dbReference type="OrthoDB" id="9872512at2759"/>
<accession>A0A8C9R3B9</accession>
<evidence type="ECO:0000256" key="6">
    <source>
        <dbReference type="PIRSR" id="PIRSR001837-1"/>
    </source>
</evidence>
<dbReference type="Gene3D" id="1.20.1250.10">
    <property type="match status" value="1"/>
</dbReference>
<name>A0A8C9R3B9_SCLFO</name>
<dbReference type="Proteomes" id="UP000694397">
    <property type="component" value="Chromosome 21"/>
</dbReference>
<evidence type="ECO:0000256" key="4">
    <source>
        <dbReference type="ARBA" id="ARBA00022525"/>
    </source>
</evidence>
<dbReference type="InterPro" id="IPR009079">
    <property type="entry name" value="4_helix_cytokine-like_core"/>
</dbReference>
<feature type="signal peptide" evidence="7">
    <location>
        <begin position="1"/>
        <end position="21"/>
    </location>
</feature>
<comment type="subcellular location">
    <subcellularLocation>
        <location evidence="1">Secreted</location>
    </subcellularLocation>
</comment>
<feature type="disulfide bond" evidence="6">
    <location>
        <begin position="122"/>
        <end position="172"/>
    </location>
</feature>
<evidence type="ECO:0000256" key="5">
    <source>
        <dbReference type="ARBA" id="ARBA00030981"/>
    </source>
</evidence>
<evidence type="ECO:0000256" key="3">
    <source>
        <dbReference type="ARBA" id="ARBA00021421"/>
    </source>
</evidence>
<dbReference type="PRINTS" id="PR00495">
    <property type="entry name" value="LEPTIN"/>
</dbReference>
<dbReference type="GeneID" id="108918737"/>
<dbReference type="Ensembl" id="ENSSFOT00015005897.2">
    <property type="protein sequence ID" value="ENSSFOP00015005801.1"/>
    <property type="gene ID" value="ENSSFOG00015003784.2"/>
</dbReference>
<evidence type="ECO:0000313" key="8">
    <source>
        <dbReference type="Ensembl" id="ENSSFOP00015005801.1"/>
    </source>
</evidence>
<feature type="chain" id="PRO_5034722030" description="Leptin" evidence="7">
    <location>
        <begin position="22"/>
        <end position="172"/>
    </location>
</feature>
<evidence type="ECO:0000313" key="9">
    <source>
        <dbReference type="Proteomes" id="UP000694397"/>
    </source>
</evidence>
<dbReference type="InterPro" id="IPR000065">
    <property type="entry name" value="Leptin"/>
</dbReference>
<comment type="similarity">
    <text evidence="2">Belongs to the leptin family.</text>
</comment>
<evidence type="ECO:0000256" key="1">
    <source>
        <dbReference type="ARBA" id="ARBA00004613"/>
    </source>
</evidence>
<dbReference type="RefSeq" id="XP_018581742.1">
    <property type="nucleotide sequence ID" value="XM_018726226.1"/>
</dbReference>
<dbReference type="GO" id="GO:0005576">
    <property type="term" value="C:extracellular region"/>
    <property type="evidence" value="ECO:0007669"/>
    <property type="project" value="UniProtKB-SubCell"/>
</dbReference>
<dbReference type="Pfam" id="PF02024">
    <property type="entry name" value="Leptin"/>
    <property type="match status" value="1"/>
</dbReference>
<keyword evidence="7" id="KW-0732">Signal</keyword>
<dbReference type="PANTHER" id="PTHR11724:SF1">
    <property type="entry name" value="LEPTIN"/>
    <property type="match status" value="1"/>
</dbReference>
<reference evidence="8" key="2">
    <citation type="submission" date="2025-08" db="UniProtKB">
        <authorList>
            <consortium name="Ensembl"/>
        </authorList>
    </citation>
    <scope>IDENTIFICATION</scope>
</reference>
<evidence type="ECO:0000256" key="7">
    <source>
        <dbReference type="SAM" id="SignalP"/>
    </source>
</evidence>
<dbReference type="PIRSF" id="PIRSF001837">
    <property type="entry name" value="Leptin"/>
    <property type="match status" value="1"/>
</dbReference>
<reference evidence="8 9" key="1">
    <citation type="submission" date="2019-04" db="EMBL/GenBank/DDBJ databases">
        <authorList>
            <consortium name="Wellcome Sanger Institute Data Sharing"/>
        </authorList>
    </citation>
    <scope>NUCLEOTIDE SEQUENCE [LARGE SCALE GENOMIC DNA]</scope>
</reference>
<proteinExistence type="inferred from homology"/>